<dbReference type="SUPFAM" id="SSF55729">
    <property type="entry name" value="Acyl-CoA N-acyltransferases (Nat)"/>
    <property type="match status" value="1"/>
</dbReference>
<dbReference type="PANTHER" id="PTHR31339">
    <property type="entry name" value="PECTIN LYASE-RELATED"/>
    <property type="match status" value="1"/>
</dbReference>
<keyword evidence="2" id="KW-0808">Transferase</keyword>
<dbReference type="PANTHER" id="PTHR31339:SF9">
    <property type="entry name" value="PLASMIN AND FIBRONECTIN-BINDING PROTEIN A"/>
    <property type="match status" value="1"/>
</dbReference>
<dbReference type="Gene3D" id="3.40.630.30">
    <property type="match status" value="1"/>
</dbReference>
<keyword evidence="2" id="KW-0012">Acyltransferase</keyword>
<dbReference type="CDD" id="cd04301">
    <property type="entry name" value="NAT_SF"/>
    <property type="match status" value="1"/>
</dbReference>
<dbReference type="Proteomes" id="UP001198200">
    <property type="component" value="Unassembled WGS sequence"/>
</dbReference>
<comment type="caution">
    <text evidence="2">The sequence shown here is derived from an EMBL/GenBank/DDBJ whole genome shotgun (WGS) entry which is preliminary data.</text>
</comment>
<dbReference type="InterPro" id="IPR016181">
    <property type="entry name" value="Acyl_CoA_acyltransferase"/>
</dbReference>
<dbReference type="AlphaFoldDB" id="A0AAE3JDA0"/>
<dbReference type="GO" id="GO:0016747">
    <property type="term" value="F:acyltransferase activity, transferring groups other than amino-acyl groups"/>
    <property type="evidence" value="ECO:0007669"/>
    <property type="project" value="InterPro"/>
</dbReference>
<dbReference type="SUPFAM" id="SSF51126">
    <property type="entry name" value="Pectin lyase-like"/>
    <property type="match status" value="1"/>
</dbReference>
<feature type="domain" description="N-acetyltransferase" evidence="1">
    <location>
        <begin position="806"/>
        <end position="967"/>
    </location>
</feature>
<dbReference type="EMBL" id="JAJEQN010000042">
    <property type="protein sequence ID" value="MCC2222639.1"/>
    <property type="molecule type" value="Genomic_DNA"/>
</dbReference>
<dbReference type="PROSITE" id="PS51186">
    <property type="entry name" value="GNAT"/>
    <property type="match status" value="1"/>
</dbReference>
<gene>
    <name evidence="2" type="ORF">LKD48_13580</name>
</gene>
<dbReference type="InterPro" id="IPR012334">
    <property type="entry name" value="Pectin_lyas_fold"/>
</dbReference>
<evidence type="ECO:0000313" key="3">
    <source>
        <dbReference type="Proteomes" id="UP001198200"/>
    </source>
</evidence>
<dbReference type="RefSeq" id="WP_308732280.1">
    <property type="nucleotide sequence ID" value="NZ_JAJEQN010000042.1"/>
</dbReference>
<sequence>METIKEATGAAIRPFDLSYETILYASDFGAAPKKSAVENTQAINKAILAASKQGGATVVIAKGEYRTYTIELKSHVHLHFEEGAVIRAARTDIKHSYVNQDGEGGNYLEPEINRFAGLQDHGHSYFANSLFYGADLCDIMISGDGLIDGSSWNEEEKCREYVLLGGDPSEPAFRNERGHNGEWFGNKAIALVRCKNVVLTDFSLVIGGHFAIIAEGVENMYVDGILIDTNRDAFDVDCCKDVTVRNSVFNSLTDDGLVMKSSYGAGIFMPLENVLIEDCKVSGYDAGSVYAKTYTNEKLVAEDRCGPTGRVKLGTESSCGYHQVTVRRVDFEHSRGFALEAVDGSDLTDIIFEDSHMKYISSSPIFIRVGDRCRFPVTGMQMSEEIQAKAPNIRLDNRGFVIPDNEHYPVIPAVRYTPSYNKTKLVSVDGRSFFTVVDEENPVTLNQANLVKEDGVTYGKVYVAGEGYVADRTKALDAPEAASRANGCSRPLAKVKNIRIARVNAESVDPRYPILLAGLDGSNIENVQLEDIKVTYRGGLTMEHATEQRQLNTNWEYTQYQTKPSIQSLPWLVNTFFLKNEGLLPRVDWDEKTKSWKDDPYNVPELPTSYPEPSIFGILPAYGFYARHVKGLEVKGLSIGFEKEDTRHAIVLDDVADASFEDLSLQVAKETQEVAFVTSMYKRPANLEYVPDQPYHMTTITNVTLPENISVKLATVEAPAPGTPRDSFYSCPTLPIPENGYRYQKETDVYPLPLTVFPPFENRTTGKTRNPAEETSRKEVPGMIYNEGLAQREYTVYRDHGKHVSVTMKKMTKEQVGEIAAVERACFLPAEAASEKDFEERFSSPAFVCYGAYNEEGELIGFIDGASYDKPELPDELYHDTTKLVENGPWQTVFGVNVIARYRRMGVAGQMVRHYVEESRKRGQDGVVLTCKDHLRPLYEKAGFIWQGVSASTHGGVKWNDMLLRFRKGE</sequence>
<dbReference type="Gene3D" id="2.160.20.10">
    <property type="entry name" value="Single-stranded right-handed beta-helix, Pectin lyase-like"/>
    <property type="match status" value="1"/>
</dbReference>
<dbReference type="InterPro" id="IPR011050">
    <property type="entry name" value="Pectin_lyase_fold/virulence"/>
</dbReference>
<dbReference type="Pfam" id="PF00583">
    <property type="entry name" value="Acetyltransf_1"/>
    <property type="match status" value="1"/>
</dbReference>
<keyword evidence="3" id="KW-1185">Reference proteome</keyword>
<dbReference type="EC" id="2.3.1.-" evidence="2"/>
<evidence type="ECO:0000313" key="2">
    <source>
        <dbReference type="EMBL" id="MCC2222639.1"/>
    </source>
</evidence>
<dbReference type="InterPro" id="IPR000182">
    <property type="entry name" value="GNAT_dom"/>
</dbReference>
<name>A0AAE3JDA0_9FIRM</name>
<accession>A0AAE3JDA0</accession>
<organism evidence="2 3">
    <name type="scientific">Anthropogastromicrobium aceti</name>
    <dbReference type="NCBI Taxonomy" id="2981768"/>
    <lineage>
        <taxon>Bacteria</taxon>
        <taxon>Bacillati</taxon>
        <taxon>Bacillota</taxon>
        <taxon>Clostridia</taxon>
        <taxon>Lachnospirales</taxon>
        <taxon>Lachnospiraceae</taxon>
        <taxon>Anthropogastromicrobium</taxon>
    </lineage>
</organism>
<proteinExistence type="predicted"/>
<dbReference type="InterPro" id="IPR051801">
    <property type="entry name" value="GH28_Enzymes"/>
</dbReference>
<protein>
    <submittedName>
        <fullName evidence="2">GNAT family N-acetyltransferase</fullName>
        <ecNumber evidence="2">2.3.1.-</ecNumber>
    </submittedName>
</protein>
<evidence type="ECO:0000259" key="1">
    <source>
        <dbReference type="PROSITE" id="PS51186"/>
    </source>
</evidence>
<reference evidence="2 3" key="1">
    <citation type="submission" date="2021-10" db="EMBL/GenBank/DDBJ databases">
        <title>Anaerobic single-cell dispensing facilitates the cultivation of human gut bacteria.</title>
        <authorList>
            <person name="Afrizal A."/>
        </authorList>
    </citation>
    <scope>NUCLEOTIDE SEQUENCE [LARGE SCALE GENOMIC DNA]</scope>
    <source>
        <strain evidence="2 3">CLA-AA-H224</strain>
    </source>
</reference>